<sequence length="589" mass="66780">MSHMLPLSGDQSTLALERDTAVQKIDAEFNLSSRDRSRWEDLKNSMTFYPFVVYYVGELFTVWTKTPELYANEVSSLRQEFLQHVRNWRDSDITQTIVNHVATYEKMVTNLQRLIAIPNISPAILQAIPSVDWSGVLAMAMAYDIVDLAKAIGSQQQTILAASDDILLDIMDVLRSLIDSGCAEHRLLERLIEKIVKTKRIWPRYLFLSPVLLTDERPFGGGGYADVYKGDYHGSGMALKVLRIFGRPEDRDRFHEKFYGEALVWRRLRHPNVLPFLGICADVFKPRLAMVSPYMENGNVNMYLKEYANADRVQMITGIASGLSYLHALKPQVIHGDLRGDNILVDNNHNPRIADFGLSTVIDSQASDQMKSSSKVRGNIRWHAPELFQINDDHPITPTAESDTYAFACVCFEIFTGECPFREFGDGAVIVHVFFHNRRPGIPTEHAIGRGLDNNIWRLMQDCWKNLPEDRPSMEIVLARLTKFPAVDDNGIHLPFSQGSDSEDDLDSPLASFEYDESVLGDTPSDSDEEEHRQVRAQYSYDSHGVGHLALTEGMSLEVLDDRDPDWWLVRDIESGRHGIVPSGYLDLD</sequence>
<feature type="domain" description="SH3" evidence="8">
    <location>
        <begin position="530"/>
        <end position="589"/>
    </location>
</feature>
<dbReference type="Pfam" id="PF07714">
    <property type="entry name" value="PK_Tyr_Ser-Thr"/>
    <property type="match status" value="1"/>
</dbReference>
<dbReference type="EMBL" id="KN833130">
    <property type="protein sequence ID" value="KIM72464.1"/>
    <property type="molecule type" value="Genomic_DNA"/>
</dbReference>
<dbReference type="STRING" id="765440.A0A0C3EWT4"/>
<comment type="cofactor">
    <cofactor evidence="1">
        <name>Mg(2+)</name>
        <dbReference type="ChEBI" id="CHEBI:18420"/>
    </cofactor>
</comment>
<evidence type="ECO:0000256" key="2">
    <source>
        <dbReference type="ARBA" id="ARBA00006529"/>
    </source>
</evidence>
<gene>
    <name evidence="10" type="ORF">PILCRDRAFT_829732</name>
</gene>
<dbReference type="InterPro" id="IPR001245">
    <property type="entry name" value="Ser-Thr/Tyr_kinase_cat_dom"/>
</dbReference>
<dbReference type="PROSITE" id="PS50002">
    <property type="entry name" value="SH3"/>
    <property type="match status" value="1"/>
</dbReference>
<comment type="similarity">
    <text evidence="2">Belongs to the protein kinase superfamily. STE Ser/Thr protein kinase family. MAP kinase kinase kinase subfamily.</text>
</comment>
<dbReference type="SUPFAM" id="SSF50044">
    <property type="entry name" value="SH3-domain"/>
    <property type="match status" value="1"/>
</dbReference>
<dbReference type="CDD" id="cd00174">
    <property type="entry name" value="SH3"/>
    <property type="match status" value="1"/>
</dbReference>
<evidence type="ECO:0000313" key="10">
    <source>
        <dbReference type="EMBL" id="KIM72464.1"/>
    </source>
</evidence>
<accession>A0A0C3EWT4</accession>
<dbReference type="Pfam" id="PF00018">
    <property type="entry name" value="SH3_1"/>
    <property type="match status" value="1"/>
</dbReference>
<dbReference type="GO" id="GO:0004709">
    <property type="term" value="F:MAP kinase kinase kinase activity"/>
    <property type="evidence" value="ECO:0007669"/>
    <property type="project" value="UniProtKB-EC"/>
</dbReference>
<dbReference type="Gene3D" id="1.10.510.10">
    <property type="entry name" value="Transferase(Phosphotransferase) domain 1"/>
    <property type="match status" value="1"/>
</dbReference>
<evidence type="ECO:0000259" key="8">
    <source>
        <dbReference type="PROSITE" id="PS50002"/>
    </source>
</evidence>
<reference evidence="11" key="2">
    <citation type="submission" date="2015-01" db="EMBL/GenBank/DDBJ databases">
        <title>Evolutionary Origins and Diversification of the Mycorrhizal Mutualists.</title>
        <authorList>
            <consortium name="DOE Joint Genome Institute"/>
            <consortium name="Mycorrhizal Genomics Consortium"/>
            <person name="Kohler A."/>
            <person name="Kuo A."/>
            <person name="Nagy L.G."/>
            <person name="Floudas D."/>
            <person name="Copeland A."/>
            <person name="Barry K.W."/>
            <person name="Cichocki N."/>
            <person name="Veneault-Fourrey C."/>
            <person name="LaButti K."/>
            <person name="Lindquist E.A."/>
            <person name="Lipzen A."/>
            <person name="Lundell T."/>
            <person name="Morin E."/>
            <person name="Murat C."/>
            <person name="Riley R."/>
            <person name="Ohm R."/>
            <person name="Sun H."/>
            <person name="Tunlid A."/>
            <person name="Henrissat B."/>
            <person name="Grigoriev I.V."/>
            <person name="Hibbett D.S."/>
            <person name="Martin F."/>
        </authorList>
    </citation>
    <scope>NUCLEOTIDE SEQUENCE [LARGE SCALE GENOMIC DNA]</scope>
    <source>
        <strain evidence="11">F 1598</strain>
    </source>
</reference>
<dbReference type="InterPro" id="IPR011009">
    <property type="entry name" value="Kinase-like_dom_sf"/>
</dbReference>
<dbReference type="GO" id="GO:0005524">
    <property type="term" value="F:ATP binding"/>
    <property type="evidence" value="ECO:0007669"/>
    <property type="project" value="InterPro"/>
</dbReference>
<dbReference type="InterPro" id="IPR001452">
    <property type="entry name" value="SH3_domain"/>
</dbReference>
<feature type="domain" description="Protein kinase" evidence="9">
    <location>
        <begin position="213"/>
        <end position="487"/>
    </location>
</feature>
<dbReference type="PROSITE" id="PS00109">
    <property type="entry name" value="PROTEIN_KINASE_TYR"/>
    <property type="match status" value="1"/>
</dbReference>
<dbReference type="PROSITE" id="PS50011">
    <property type="entry name" value="PROTEIN_KINASE_DOM"/>
    <property type="match status" value="1"/>
</dbReference>
<evidence type="ECO:0000256" key="1">
    <source>
        <dbReference type="ARBA" id="ARBA00001946"/>
    </source>
</evidence>
<dbReference type="InParanoid" id="A0A0C3EWT4"/>
<dbReference type="InterPro" id="IPR000719">
    <property type="entry name" value="Prot_kinase_dom"/>
</dbReference>
<evidence type="ECO:0000256" key="5">
    <source>
        <dbReference type="ARBA" id="ARBA00047559"/>
    </source>
</evidence>
<dbReference type="EC" id="2.7.11.25" evidence="3"/>
<evidence type="ECO:0000256" key="6">
    <source>
        <dbReference type="ARBA" id="ARBA00048329"/>
    </source>
</evidence>
<dbReference type="SUPFAM" id="SSF56112">
    <property type="entry name" value="Protein kinase-like (PK-like)"/>
    <property type="match status" value="1"/>
</dbReference>
<evidence type="ECO:0000256" key="3">
    <source>
        <dbReference type="ARBA" id="ARBA00012406"/>
    </source>
</evidence>
<comment type="catalytic activity">
    <reaction evidence="6">
        <text>L-seryl-[protein] + ATP = O-phospho-L-seryl-[protein] + ADP + H(+)</text>
        <dbReference type="Rhea" id="RHEA:17989"/>
        <dbReference type="Rhea" id="RHEA-COMP:9863"/>
        <dbReference type="Rhea" id="RHEA-COMP:11604"/>
        <dbReference type="ChEBI" id="CHEBI:15378"/>
        <dbReference type="ChEBI" id="CHEBI:29999"/>
        <dbReference type="ChEBI" id="CHEBI:30616"/>
        <dbReference type="ChEBI" id="CHEBI:83421"/>
        <dbReference type="ChEBI" id="CHEBI:456216"/>
        <dbReference type="EC" id="2.7.11.25"/>
    </reaction>
</comment>
<evidence type="ECO:0000313" key="11">
    <source>
        <dbReference type="Proteomes" id="UP000054166"/>
    </source>
</evidence>
<proteinExistence type="inferred from homology"/>
<dbReference type="SMART" id="SM00326">
    <property type="entry name" value="SH3"/>
    <property type="match status" value="1"/>
</dbReference>
<evidence type="ECO:0000256" key="4">
    <source>
        <dbReference type="ARBA" id="ARBA00022443"/>
    </source>
</evidence>
<dbReference type="InterPro" id="IPR051681">
    <property type="entry name" value="Ser/Thr_Kinases-Pseudokinases"/>
</dbReference>
<dbReference type="OrthoDB" id="4062651at2759"/>
<reference evidence="10 11" key="1">
    <citation type="submission" date="2014-04" db="EMBL/GenBank/DDBJ databases">
        <authorList>
            <consortium name="DOE Joint Genome Institute"/>
            <person name="Kuo A."/>
            <person name="Tarkka M."/>
            <person name="Buscot F."/>
            <person name="Kohler A."/>
            <person name="Nagy L.G."/>
            <person name="Floudas D."/>
            <person name="Copeland A."/>
            <person name="Barry K.W."/>
            <person name="Cichocki N."/>
            <person name="Veneault-Fourrey C."/>
            <person name="LaButti K."/>
            <person name="Lindquist E.A."/>
            <person name="Lipzen A."/>
            <person name="Lundell T."/>
            <person name="Morin E."/>
            <person name="Murat C."/>
            <person name="Sun H."/>
            <person name="Tunlid A."/>
            <person name="Henrissat B."/>
            <person name="Grigoriev I.V."/>
            <person name="Hibbett D.S."/>
            <person name="Martin F."/>
            <person name="Nordberg H.P."/>
            <person name="Cantor M.N."/>
            <person name="Hua S.X."/>
        </authorList>
    </citation>
    <scope>NUCLEOTIDE SEQUENCE [LARGE SCALE GENOMIC DNA]</scope>
    <source>
        <strain evidence="10 11">F 1598</strain>
    </source>
</reference>
<dbReference type="AlphaFoldDB" id="A0A0C3EWT4"/>
<dbReference type="PANTHER" id="PTHR44329">
    <property type="entry name" value="SERINE/THREONINE-PROTEIN KINASE TNNI3K-RELATED"/>
    <property type="match status" value="1"/>
</dbReference>
<name>A0A0C3EWT4_PILCF</name>
<dbReference type="InterPro" id="IPR008266">
    <property type="entry name" value="Tyr_kinase_AS"/>
</dbReference>
<organism evidence="10 11">
    <name type="scientific">Piloderma croceum (strain F 1598)</name>
    <dbReference type="NCBI Taxonomy" id="765440"/>
    <lineage>
        <taxon>Eukaryota</taxon>
        <taxon>Fungi</taxon>
        <taxon>Dikarya</taxon>
        <taxon>Basidiomycota</taxon>
        <taxon>Agaricomycotina</taxon>
        <taxon>Agaricomycetes</taxon>
        <taxon>Agaricomycetidae</taxon>
        <taxon>Atheliales</taxon>
        <taxon>Atheliaceae</taxon>
        <taxon>Piloderma</taxon>
    </lineage>
</organism>
<protein>
    <recommendedName>
        <fullName evidence="3">mitogen-activated protein kinase kinase kinase</fullName>
        <ecNumber evidence="3">2.7.11.25</ecNumber>
    </recommendedName>
</protein>
<dbReference type="Gene3D" id="2.30.30.40">
    <property type="entry name" value="SH3 Domains"/>
    <property type="match status" value="1"/>
</dbReference>
<evidence type="ECO:0000256" key="7">
    <source>
        <dbReference type="PROSITE-ProRule" id="PRU00192"/>
    </source>
</evidence>
<comment type="catalytic activity">
    <reaction evidence="5">
        <text>L-threonyl-[protein] + ATP = O-phospho-L-threonyl-[protein] + ADP + H(+)</text>
        <dbReference type="Rhea" id="RHEA:46608"/>
        <dbReference type="Rhea" id="RHEA-COMP:11060"/>
        <dbReference type="Rhea" id="RHEA-COMP:11605"/>
        <dbReference type="ChEBI" id="CHEBI:15378"/>
        <dbReference type="ChEBI" id="CHEBI:30013"/>
        <dbReference type="ChEBI" id="CHEBI:30616"/>
        <dbReference type="ChEBI" id="CHEBI:61977"/>
        <dbReference type="ChEBI" id="CHEBI:456216"/>
        <dbReference type="EC" id="2.7.11.25"/>
    </reaction>
</comment>
<keyword evidence="11" id="KW-1185">Reference proteome</keyword>
<keyword evidence="4 7" id="KW-0728">SH3 domain</keyword>
<dbReference type="InterPro" id="IPR036028">
    <property type="entry name" value="SH3-like_dom_sf"/>
</dbReference>
<dbReference type="HOGENOM" id="CLU_463156_0_0_1"/>
<dbReference type="Proteomes" id="UP000054166">
    <property type="component" value="Unassembled WGS sequence"/>
</dbReference>
<evidence type="ECO:0000259" key="9">
    <source>
        <dbReference type="PROSITE" id="PS50011"/>
    </source>
</evidence>